<keyword evidence="1" id="KW-0472">Membrane</keyword>
<dbReference type="InterPro" id="IPR022472">
    <property type="entry name" value="VPLPA-CTERM"/>
</dbReference>
<dbReference type="NCBIfam" id="TIGR03370">
    <property type="entry name" value="VPLPA-CTERM"/>
    <property type="match status" value="1"/>
</dbReference>
<evidence type="ECO:0000256" key="2">
    <source>
        <dbReference type="SAM" id="SignalP"/>
    </source>
</evidence>
<comment type="caution">
    <text evidence="3">The sequence shown here is derived from an EMBL/GenBank/DDBJ whole genome shotgun (WGS) entry which is preliminary data.</text>
</comment>
<dbReference type="Proteomes" id="UP000599383">
    <property type="component" value="Unassembled WGS sequence"/>
</dbReference>
<protein>
    <submittedName>
        <fullName evidence="3">VPLPA-CTERM sorting domain-containing protein</fullName>
    </submittedName>
</protein>
<feature type="transmembrane region" description="Helical" evidence="1">
    <location>
        <begin position="163"/>
        <end position="182"/>
    </location>
</feature>
<keyword evidence="1" id="KW-0812">Transmembrane</keyword>
<name>A0ABX1WH25_9RHOB</name>
<dbReference type="EMBL" id="WVQY01000012">
    <property type="protein sequence ID" value="NOD32619.1"/>
    <property type="molecule type" value="Genomic_DNA"/>
</dbReference>
<sequence length="189" mass="18997">MFRTFKMMAAGLATAVMMAGSASALTSVSAGGGPLLGGGYDITSDTLFSGTVSTMGGPGAYMINFQSPIDPLFGVANASITINLLSTFTGLTVSWVDALNPANVLASTSVLGGVQTTLSTLFSSVSPNTLSQNLVFSWANSTGATDASGKPVPVTFDFDVAPVPLPAGGLLLLTALGGLALTRRRRAAA</sequence>
<feature type="signal peptide" evidence="2">
    <location>
        <begin position="1"/>
        <end position="24"/>
    </location>
</feature>
<proteinExistence type="predicted"/>
<dbReference type="RefSeq" id="WP_171364609.1">
    <property type="nucleotide sequence ID" value="NZ_WVQY01000012.1"/>
</dbReference>
<evidence type="ECO:0000256" key="1">
    <source>
        <dbReference type="SAM" id="Phobius"/>
    </source>
</evidence>
<keyword evidence="1" id="KW-1133">Transmembrane helix</keyword>
<gene>
    <name evidence="3" type="ORF">GS617_20310</name>
</gene>
<evidence type="ECO:0000313" key="4">
    <source>
        <dbReference type="Proteomes" id="UP000599383"/>
    </source>
</evidence>
<organism evidence="3 4">
    <name type="scientific">Ruegeria atlantica</name>
    <dbReference type="NCBI Taxonomy" id="81569"/>
    <lineage>
        <taxon>Bacteria</taxon>
        <taxon>Pseudomonadati</taxon>
        <taxon>Pseudomonadota</taxon>
        <taxon>Alphaproteobacteria</taxon>
        <taxon>Rhodobacterales</taxon>
        <taxon>Roseobacteraceae</taxon>
        <taxon>Ruegeria</taxon>
    </lineage>
</organism>
<keyword evidence="4" id="KW-1185">Reference proteome</keyword>
<accession>A0ABX1WH25</accession>
<feature type="chain" id="PRO_5045696829" evidence="2">
    <location>
        <begin position="25"/>
        <end position="189"/>
    </location>
</feature>
<keyword evidence="2" id="KW-0732">Signal</keyword>
<evidence type="ECO:0000313" key="3">
    <source>
        <dbReference type="EMBL" id="NOD32619.1"/>
    </source>
</evidence>
<reference evidence="3 4" key="1">
    <citation type="submission" date="2019-12" db="EMBL/GenBank/DDBJ databases">
        <title>Ruegeria JWLKs population differentiation of coral mucus and skeleton niches.</title>
        <authorList>
            <person name="Luo D."/>
        </authorList>
    </citation>
    <scope>NUCLEOTIDE SEQUENCE [LARGE SCALE GENOMIC DNA]</scope>
    <source>
        <strain evidence="3 4">HKCCD6238</strain>
    </source>
</reference>